<dbReference type="AlphaFoldDB" id="A0A9D1Z7R2"/>
<reference evidence="1" key="2">
    <citation type="submission" date="2021-04" db="EMBL/GenBank/DDBJ databases">
        <authorList>
            <person name="Gilroy R."/>
        </authorList>
    </citation>
    <scope>NUCLEOTIDE SEQUENCE</scope>
    <source>
        <strain evidence="1">CHK199-9574</strain>
    </source>
</reference>
<comment type="caution">
    <text evidence="1">The sequence shown here is derived from an EMBL/GenBank/DDBJ whole genome shotgun (WGS) entry which is preliminary data.</text>
</comment>
<dbReference type="EMBL" id="DXCO01000033">
    <property type="protein sequence ID" value="HIY78266.1"/>
    <property type="molecule type" value="Genomic_DNA"/>
</dbReference>
<dbReference type="Pfam" id="PF09719">
    <property type="entry name" value="C_GCAxxG_C_C"/>
    <property type="match status" value="1"/>
</dbReference>
<reference evidence="1" key="1">
    <citation type="journal article" date="2021" name="PeerJ">
        <title>Extensive microbial diversity within the chicken gut microbiome revealed by metagenomics and culture.</title>
        <authorList>
            <person name="Gilroy R."/>
            <person name="Ravi A."/>
            <person name="Getino M."/>
            <person name="Pursley I."/>
            <person name="Horton D.L."/>
            <person name="Alikhan N.F."/>
            <person name="Baker D."/>
            <person name="Gharbi K."/>
            <person name="Hall N."/>
            <person name="Watson M."/>
            <person name="Adriaenssens E.M."/>
            <person name="Foster-Nyarko E."/>
            <person name="Jarju S."/>
            <person name="Secka A."/>
            <person name="Antonio M."/>
            <person name="Oren A."/>
            <person name="Chaudhuri R.R."/>
            <person name="La Ragione R."/>
            <person name="Hildebrand F."/>
            <person name="Pallen M.J."/>
        </authorList>
    </citation>
    <scope>NUCLEOTIDE SEQUENCE</scope>
    <source>
        <strain evidence="1">CHK199-9574</strain>
    </source>
</reference>
<dbReference type="NCBIfam" id="TIGR01909">
    <property type="entry name" value="C_GCAxxG_C_C"/>
    <property type="match status" value="1"/>
</dbReference>
<sequence>MNGLNCSQSVFLAFTDLFGMDDETALKVSAPFGGGVGRMREICGCVSGMLMAAGMIFYDAKHPTLEEKSALYAIEQELAARFRSRFGSIVCRDLLKGITSDASPNAEERTPAYYKKRPCPEICAAAASILEGFLKEKGKL</sequence>
<evidence type="ECO:0000313" key="2">
    <source>
        <dbReference type="Proteomes" id="UP000824135"/>
    </source>
</evidence>
<accession>A0A9D1Z7R2</accession>
<name>A0A9D1Z7R2_9FIRM</name>
<protein>
    <submittedName>
        <fullName evidence="1">C-GCAxxG-C-C family protein</fullName>
    </submittedName>
</protein>
<gene>
    <name evidence="1" type="ORF">H9728_04415</name>
</gene>
<organism evidence="1 2">
    <name type="scientific">Candidatus Borkfalkia excrementavium</name>
    <dbReference type="NCBI Taxonomy" id="2838505"/>
    <lineage>
        <taxon>Bacteria</taxon>
        <taxon>Bacillati</taxon>
        <taxon>Bacillota</taxon>
        <taxon>Clostridia</taxon>
        <taxon>Christensenellales</taxon>
        <taxon>Christensenellaceae</taxon>
        <taxon>Candidatus Borkfalkia</taxon>
    </lineage>
</organism>
<dbReference type="InterPro" id="IPR010181">
    <property type="entry name" value="CGCAxxGCC_motif"/>
</dbReference>
<dbReference type="Proteomes" id="UP000824135">
    <property type="component" value="Unassembled WGS sequence"/>
</dbReference>
<proteinExistence type="predicted"/>
<evidence type="ECO:0000313" key="1">
    <source>
        <dbReference type="EMBL" id="HIY78266.1"/>
    </source>
</evidence>